<dbReference type="PROSITE" id="PS50933">
    <property type="entry name" value="CHRD"/>
    <property type="match status" value="1"/>
</dbReference>
<dbReference type="AlphaFoldDB" id="A0A537IXH4"/>
<evidence type="ECO:0000313" key="3">
    <source>
        <dbReference type="EMBL" id="TMI76034.1"/>
    </source>
</evidence>
<evidence type="ECO:0000313" key="4">
    <source>
        <dbReference type="Proteomes" id="UP000318834"/>
    </source>
</evidence>
<reference evidence="3 4" key="1">
    <citation type="journal article" date="2019" name="Nat. Microbiol.">
        <title>Mediterranean grassland soil C-N compound turnover is dependent on rainfall and depth, and is mediated by genomically divergent microorganisms.</title>
        <authorList>
            <person name="Diamond S."/>
            <person name="Andeer P.F."/>
            <person name="Li Z."/>
            <person name="Crits-Christoph A."/>
            <person name="Burstein D."/>
            <person name="Anantharaman K."/>
            <person name="Lane K.R."/>
            <person name="Thomas B.C."/>
            <person name="Pan C."/>
            <person name="Northen T.R."/>
            <person name="Banfield J.F."/>
        </authorList>
    </citation>
    <scope>NUCLEOTIDE SEQUENCE [LARGE SCALE GENOMIC DNA]</scope>
    <source>
        <strain evidence="3">NP_8</strain>
    </source>
</reference>
<comment type="caution">
    <text evidence="3">The sequence shown here is derived from an EMBL/GenBank/DDBJ whole genome shotgun (WGS) entry which is preliminary data.</text>
</comment>
<name>A0A537IXH4_9BACT</name>
<dbReference type="Proteomes" id="UP000318834">
    <property type="component" value="Unassembled WGS sequence"/>
</dbReference>
<accession>A0A537IXH4</accession>
<evidence type="ECO:0000259" key="2">
    <source>
        <dbReference type="PROSITE" id="PS50933"/>
    </source>
</evidence>
<dbReference type="SMART" id="SM00754">
    <property type="entry name" value="CHRD"/>
    <property type="match status" value="1"/>
</dbReference>
<feature type="chain" id="PRO_5021879150" evidence="1">
    <location>
        <begin position="27"/>
        <end position="171"/>
    </location>
</feature>
<sequence length="171" mass="17223">MPMKPGAAVLLLGSIVTVMSLGFASAASQPNPTVRATLTGYEETPKTLSSAGSGMFTAKIGANMIEYELSYEGLVDAFASHIHLGRPATSGGIVAFLCGGGGKPACPLSAGTVTGTIEPTDVRAVSDQGIAAGEFDELVRAILNGATYVNVHTTAFPGGEIRGHISGLAGN</sequence>
<gene>
    <name evidence="3" type="ORF">E6H05_04735</name>
</gene>
<feature type="domain" description="CHRD" evidence="2">
    <location>
        <begin position="30"/>
        <end position="170"/>
    </location>
</feature>
<dbReference type="EMBL" id="VBAP01000031">
    <property type="protein sequence ID" value="TMI76034.1"/>
    <property type="molecule type" value="Genomic_DNA"/>
</dbReference>
<keyword evidence="1" id="KW-0732">Signal</keyword>
<feature type="signal peptide" evidence="1">
    <location>
        <begin position="1"/>
        <end position="26"/>
    </location>
</feature>
<protein>
    <submittedName>
        <fullName evidence="3">CHRD domain-containing protein</fullName>
    </submittedName>
</protein>
<dbReference type="Pfam" id="PF07452">
    <property type="entry name" value="CHRD"/>
    <property type="match status" value="1"/>
</dbReference>
<proteinExistence type="predicted"/>
<organism evidence="3 4">
    <name type="scientific">Candidatus Segetimicrobium genomatis</name>
    <dbReference type="NCBI Taxonomy" id="2569760"/>
    <lineage>
        <taxon>Bacteria</taxon>
        <taxon>Bacillati</taxon>
        <taxon>Candidatus Sysuimicrobiota</taxon>
        <taxon>Candidatus Sysuimicrobiia</taxon>
        <taxon>Candidatus Sysuimicrobiales</taxon>
        <taxon>Candidatus Segetimicrobiaceae</taxon>
        <taxon>Candidatus Segetimicrobium</taxon>
    </lineage>
</organism>
<dbReference type="InterPro" id="IPR010895">
    <property type="entry name" value="CHRD"/>
</dbReference>
<evidence type="ECO:0000256" key="1">
    <source>
        <dbReference type="SAM" id="SignalP"/>
    </source>
</evidence>